<evidence type="ECO:0000256" key="1">
    <source>
        <dbReference type="SAM" id="SignalP"/>
    </source>
</evidence>
<dbReference type="RefSeq" id="WP_161895042.1">
    <property type="nucleotide sequence ID" value="NZ_BJOV01000003.1"/>
</dbReference>
<comment type="caution">
    <text evidence="3">The sequence shown here is derived from an EMBL/GenBank/DDBJ whole genome shotgun (WGS) entry which is preliminary data.</text>
</comment>
<feature type="domain" description="DUF732" evidence="2">
    <location>
        <begin position="33"/>
        <end position="98"/>
    </location>
</feature>
<feature type="chain" id="PRO_5038356721" description="DUF732 domain-containing protein" evidence="1">
    <location>
        <begin position="21"/>
        <end position="115"/>
    </location>
</feature>
<protein>
    <recommendedName>
        <fullName evidence="2">DUF732 domain-containing protein</fullName>
    </recommendedName>
</protein>
<accession>A0A7I9V800</accession>
<dbReference type="Pfam" id="PF05305">
    <property type="entry name" value="DUF732"/>
    <property type="match status" value="1"/>
</dbReference>
<reference evidence="4" key="1">
    <citation type="submission" date="2019-06" db="EMBL/GenBank/DDBJ databases">
        <title>Gordonia isolated from sludge of a wastewater treatment plant.</title>
        <authorList>
            <person name="Tamura T."/>
            <person name="Aoyama K."/>
            <person name="Kang Y."/>
            <person name="Saito S."/>
            <person name="Akiyama N."/>
            <person name="Yazawa K."/>
            <person name="Gonoi T."/>
            <person name="Mikami Y."/>
        </authorList>
    </citation>
    <scope>NUCLEOTIDE SEQUENCE [LARGE SCALE GENOMIC DNA]</scope>
    <source>
        <strain evidence="4">NBRC 107696</strain>
    </source>
</reference>
<keyword evidence="1" id="KW-0732">Signal</keyword>
<keyword evidence="4" id="KW-1185">Reference proteome</keyword>
<dbReference type="InterPro" id="IPR007969">
    <property type="entry name" value="DUF732"/>
</dbReference>
<dbReference type="PROSITE" id="PS51257">
    <property type="entry name" value="PROKAR_LIPOPROTEIN"/>
    <property type="match status" value="1"/>
</dbReference>
<gene>
    <name evidence="3" type="ORF">nbrc107696_16670</name>
</gene>
<name>A0A7I9V800_9ACTN</name>
<dbReference type="OrthoDB" id="4730932at2"/>
<proteinExistence type="predicted"/>
<evidence type="ECO:0000313" key="4">
    <source>
        <dbReference type="Proteomes" id="UP000444960"/>
    </source>
</evidence>
<organism evidence="3 4">
    <name type="scientific">Gordonia spumicola</name>
    <dbReference type="NCBI Taxonomy" id="589161"/>
    <lineage>
        <taxon>Bacteria</taxon>
        <taxon>Bacillati</taxon>
        <taxon>Actinomycetota</taxon>
        <taxon>Actinomycetes</taxon>
        <taxon>Mycobacteriales</taxon>
        <taxon>Gordoniaceae</taxon>
        <taxon>Gordonia</taxon>
    </lineage>
</organism>
<evidence type="ECO:0000313" key="3">
    <source>
        <dbReference type="EMBL" id="GEE01221.1"/>
    </source>
</evidence>
<dbReference type="AlphaFoldDB" id="A0A7I9V800"/>
<evidence type="ECO:0000259" key="2">
    <source>
        <dbReference type="Pfam" id="PF05305"/>
    </source>
</evidence>
<sequence>MRTRLLFIVPVIAGAALLGACGSDDSGSSPERTAYLQAIKDADVTFPDDDAAVAAGEQACADLKSGKAMVAVAADVEGQDAGKGAAVVGAATGSLCRDQLSKLIPSIPGVPPLDE</sequence>
<dbReference type="EMBL" id="BJOV01000003">
    <property type="protein sequence ID" value="GEE01221.1"/>
    <property type="molecule type" value="Genomic_DNA"/>
</dbReference>
<feature type="signal peptide" evidence="1">
    <location>
        <begin position="1"/>
        <end position="20"/>
    </location>
</feature>
<dbReference type="Proteomes" id="UP000444960">
    <property type="component" value="Unassembled WGS sequence"/>
</dbReference>